<dbReference type="AlphaFoldDB" id="A0A565ANJ4"/>
<protein>
    <submittedName>
        <fullName evidence="2">Uncharacterized protein</fullName>
    </submittedName>
</protein>
<keyword evidence="1" id="KW-0732">Signal</keyword>
<feature type="signal peptide" evidence="1">
    <location>
        <begin position="1"/>
        <end position="24"/>
    </location>
</feature>
<organism evidence="2 3">
    <name type="scientific">Arabis nemorensis</name>
    <dbReference type="NCBI Taxonomy" id="586526"/>
    <lineage>
        <taxon>Eukaryota</taxon>
        <taxon>Viridiplantae</taxon>
        <taxon>Streptophyta</taxon>
        <taxon>Embryophyta</taxon>
        <taxon>Tracheophyta</taxon>
        <taxon>Spermatophyta</taxon>
        <taxon>Magnoliopsida</taxon>
        <taxon>eudicotyledons</taxon>
        <taxon>Gunneridae</taxon>
        <taxon>Pentapetalae</taxon>
        <taxon>rosids</taxon>
        <taxon>malvids</taxon>
        <taxon>Brassicales</taxon>
        <taxon>Brassicaceae</taxon>
        <taxon>Arabideae</taxon>
        <taxon>Arabis</taxon>
    </lineage>
</organism>
<evidence type="ECO:0000313" key="2">
    <source>
        <dbReference type="EMBL" id="VVA91005.1"/>
    </source>
</evidence>
<dbReference type="Proteomes" id="UP000489600">
    <property type="component" value="Unassembled WGS sequence"/>
</dbReference>
<accession>A0A565ANJ4</accession>
<evidence type="ECO:0000313" key="3">
    <source>
        <dbReference type="Proteomes" id="UP000489600"/>
    </source>
</evidence>
<gene>
    <name evidence="2" type="ORF">ANE_LOCUS1450</name>
</gene>
<proteinExistence type="predicted"/>
<comment type="caution">
    <text evidence="2">The sequence shown here is derived from an EMBL/GenBank/DDBJ whole genome shotgun (WGS) entry which is preliminary data.</text>
</comment>
<evidence type="ECO:0000256" key="1">
    <source>
        <dbReference type="SAM" id="SignalP"/>
    </source>
</evidence>
<feature type="chain" id="PRO_5022091051" evidence="1">
    <location>
        <begin position="25"/>
        <end position="75"/>
    </location>
</feature>
<sequence length="75" mass="8383">MGTHSTTIVSSLFVSFLLFLSASSELNDGTFRVSLKKLKLNDNNDLRLNKALKAYNRGGRSKDVIITLKNYMIAM</sequence>
<reference evidence="2" key="1">
    <citation type="submission" date="2019-07" db="EMBL/GenBank/DDBJ databases">
        <authorList>
            <person name="Dittberner H."/>
        </authorList>
    </citation>
    <scope>NUCLEOTIDE SEQUENCE [LARGE SCALE GENOMIC DNA]</scope>
</reference>
<dbReference type="EMBL" id="CABITT030000001">
    <property type="protein sequence ID" value="VVA91005.1"/>
    <property type="molecule type" value="Genomic_DNA"/>
</dbReference>
<keyword evidence="3" id="KW-1185">Reference proteome</keyword>
<name>A0A565ANJ4_9BRAS</name>